<keyword evidence="8" id="KW-1185">Reference proteome</keyword>
<dbReference type="SFLD" id="SFLDS00005">
    <property type="entry name" value="Isoprenoid_Synthase_Type_I"/>
    <property type="match status" value="1"/>
</dbReference>
<dbReference type="SFLD" id="SFLDG01017">
    <property type="entry name" value="Polyprenyl_Transferase_Like"/>
    <property type="match status" value="1"/>
</dbReference>
<dbReference type="GO" id="GO:0004659">
    <property type="term" value="F:prenyltransferase activity"/>
    <property type="evidence" value="ECO:0007669"/>
    <property type="project" value="InterPro"/>
</dbReference>
<dbReference type="InterPro" id="IPR000092">
    <property type="entry name" value="Polyprenyl_synt"/>
</dbReference>
<evidence type="ECO:0000256" key="6">
    <source>
        <dbReference type="RuleBase" id="RU004466"/>
    </source>
</evidence>
<evidence type="ECO:0000313" key="7">
    <source>
        <dbReference type="EMBL" id="KGN98191.1"/>
    </source>
</evidence>
<reference evidence="7 8" key="1">
    <citation type="submission" date="2014-08" db="EMBL/GenBank/DDBJ databases">
        <title>Porphyromonas gingivicanis strain:COT-022_OH1391 Genome sequencing.</title>
        <authorList>
            <person name="Wallis C."/>
            <person name="Deusch O."/>
            <person name="O'Flynn C."/>
            <person name="Davis I."/>
            <person name="Jospin G."/>
            <person name="Darling A.E."/>
            <person name="Coil D.A."/>
            <person name="Alexiev A."/>
            <person name="Horsfall A."/>
            <person name="Kirkwood N."/>
            <person name="Harris S."/>
            <person name="Eisen J.A."/>
        </authorList>
    </citation>
    <scope>NUCLEOTIDE SEQUENCE [LARGE SCALE GENOMIC DNA]</scope>
    <source>
        <strain evidence="8">COT-022 OH1391</strain>
    </source>
</reference>
<proteinExistence type="inferred from homology"/>
<keyword evidence="4" id="KW-0479">Metal-binding</keyword>
<dbReference type="CDD" id="cd00685">
    <property type="entry name" value="Trans_IPPS_HT"/>
    <property type="match status" value="1"/>
</dbReference>
<dbReference type="PROSITE" id="PS00444">
    <property type="entry name" value="POLYPRENYL_SYNTHASE_2"/>
    <property type="match status" value="1"/>
</dbReference>
<evidence type="ECO:0000256" key="3">
    <source>
        <dbReference type="ARBA" id="ARBA00022679"/>
    </source>
</evidence>
<dbReference type="PANTHER" id="PTHR12001:SF85">
    <property type="entry name" value="SHORT CHAIN ISOPRENYL DIPHOSPHATE SYNTHASE"/>
    <property type="match status" value="1"/>
</dbReference>
<dbReference type="PROSITE" id="PS00723">
    <property type="entry name" value="POLYPRENYL_SYNTHASE_1"/>
    <property type="match status" value="1"/>
</dbReference>
<evidence type="ECO:0000256" key="2">
    <source>
        <dbReference type="ARBA" id="ARBA00006706"/>
    </source>
</evidence>
<dbReference type="RefSeq" id="WP_036883747.1">
    <property type="nucleotide sequence ID" value="NZ_JQZW01000008.1"/>
</dbReference>
<evidence type="ECO:0000256" key="1">
    <source>
        <dbReference type="ARBA" id="ARBA00001946"/>
    </source>
</evidence>
<keyword evidence="3 6" id="KW-0808">Transferase</keyword>
<dbReference type="Pfam" id="PF00348">
    <property type="entry name" value="polyprenyl_synt"/>
    <property type="match status" value="1"/>
</dbReference>
<comment type="caution">
    <text evidence="7">The sequence shown here is derived from an EMBL/GenBank/DDBJ whole genome shotgun (WGS) entry which is preliminary data.</text>
</comment>
<keyword evidence="5" id="KW-0460">Magnesium</keyword>
<dbReference type="PANTHER" id="PTHR12001">
    <property type="entry name" value="GERANYLGERANYL PYROPHOSPHATE SYNTHASE"/>
    <property type="match status" value="1"/>
</dbReference>
<dbReference type="EMBL" id="JQZW01000008">
    <property type="protein sequence ID" value="KGN98191.1"/>
    <property type="molecule type" value="Genomic_DNA"/>
</dbReference>
<dbReference type="GO" id="GO:0046872">
    <property type="term" value="F:metal ion binding"/>
    <property type="evidence" value="ECO:0007669"/>
    <property type="project" value="UniProtKB-KW"/>
</dbReference>
<comment type="similarity">
    <text evidence="2 6">Belongs to the FPP/GGPP synthase family.</text>
</comment>
<evidence type="ECO:0000256" key="4">
    <source>
        <dbReference type="ARBA" id="ARBA00022723"/>
    </source>
</evidence>
<evidence type="ECO:0000256" key="5">
    <source>
        <dbReference type="ARBA" id="ARBA00022842"/>
    </source>
</evidence>
<protein>
    <recommendedName>
        <fullName evidence="9">Isoprenyl synthetase</fullName>
    </recommendedName>
</protein>
<comment type="cofactor">
    <cofactor evidence="1">
        <name>Mg(2+)</name>
        <dbReference type="ChEBI" id="CHEBI:18420"/>
    </cofactor>
</comment>
<dbReference type="STRING" id="266762.HQ36_04600"/>
<dbReference type="eggNOG" id="COG0142">
    <property type="taxonomic scope" value="Bacteria"/>
</dbReference>
<accession>A0A0A2G4K1</accession>
<dbReference type="Gene3D" id="1.10.600.10">
    <property type="entry name" value="Farnesyl Diphosphate Synthase"/>
    <property type="match status" value="1"/>
</dbReference>
<gene>
    <name evidence="7" type="ORF">HQ36_04600</name>
</gene>
<name>A0A0A2G4K1_9PORP</name>
<dbReference type="SUPFAM" id="SSF48576">
    <property type="entry name" value="Terpenoid synthases"/>
    <property type="match status" value="1"/>
</dbReference>
<dbReference type="InterPro" id="IPR033749">
    <property type="entry name" value="Polyprenyl_synt_CS"/>
</dbReference>
<dbReference type="AlphaFoldDB" id="A0A0A2G4K1"/>
<evidence type="ECO:0000313" key="8">
    <source>
        <dbReference type="Proteomes" id="UP000030134"/>
    </source>
</evidence>
<dbReference type="Proteomes" id="UP000030134">
    <property type="component" value="Unassembled WGS sequence"/>
</dbReference>
<organism evidence="7 8">
    <name type="scientific">Porphyromonas gingivicanis</name>
    <dbReference type="NCBI Taxonomy" id="266762"/>
    <lineage>
        <taxon>Bacteria</taxon>
        <taxon>Pseudomonadati</taxon>
        <taxon>Bacteroidota</taxon>
        <taxon>Bacteroidia</taxon>
        <taxon>Bacteroidales</taxon>
        <taxon>Porphyromonadaceae</taxon>
        <taxon>Porphyromonas</taxon>
    </lineage>
</organism>
<dbReference type="InterPro" id="IPR008949">
    <property type="entry name" value="Isoprenoid_synthase_dom_sf"/>
</dbReference>
<evidence type="ECO:0008006" key="9">
    <source>
        <dbReference type="Google" id="ProtNLM"/>
    </source>
</evidence>
<dbReference type="OrthoDB" id="9805316at2"/>
<dbReference type="GO" id="GO:0008299">
    <property type="term" value="P:isoprenoid biosynthetic process"/>
    <property type="evidence" value="ECO:0007669"/>
    <property type="project" value="InterPro"/>
</dbReference>
<sequence>MHSDITTLTQVTEKYLFDFLSSYNDPNKLYEPIRYTLEGGGKRLRPVLALLGNKMVGGTMEEALPAAIALEIFHNFTLLHDDVMDHSSLRRGRPSVPAQYGVSSAILSGDAMFALAYKALMQTPEKFIPQVVRYFTNISIGIMEGQQWDMEFEGRDRVAMEEYMQMIQNKTAVLLGGALQIGSYIGGASVSTVEALYQVGIDMGIAFQLKDDFLDVYGDEKVFGKPIGGDIEENKKTWLLIKAQEEAVARNEEHALQEALACIASREEKYKEVRAIYDRYQIGQLAQKEILFYSERAEKRLLSINNLDLKAMKILQDFIRKMAERSL</sequence>